<keyword evidence="2" id="KW-1185">Reference proteome</keyword>
<sequence>MALKTLEPGIESDLRSVRKYERLDKSEEMKNRIEAREEYDQLGYDILVGIHLLFCRISFCIWRYEISNGQEANKADD</sequence>
<evidence type="ECO:0000313" key="1">
    <source>
        <dbReference type="EMBL" id="KAH0557373.1"/>
    </source>
</evidence>
<gene>
    <name evidence="1" type="ORF">KQX54_004859</name>
</gene>
<evidence type="ECO:0000313" key="2">
    <source>
        <dbReference type="Proteomes" id="UP000826195"/>
    </source>
</evidence>
<dbReference type="AlphaFoldDB" id="A0AAV7ITG3"/>
<accession>A0AAV7ITG3</accession>
<comment type="caution">
    <text evidence="1">The sequence shown here is derived from an EMBL/GenBank/DDBJ whole genome shotgun (WGS) entry which is preliminary data.</text>
</comment>
<reference evidence="1 2" key="1">
    <citation type="journal article" date="2021" name="J. Hered.">
        <title>A chromosome-level genome assembly of the parasitoid wasp, Cotesia glomerata (Hymenoptera: Braconidae).</title>
        <authorList>
            <person name="Pinto B.J."/>
            <person name="Weis J.J."/>
            <person name="Gamble T."/>
            <person name="Ode P.J."/>
            <person name="Paul R."/>
            <person name="Zaspel J.M."/>
        </authorList>
    </citation>
    <scope>NUCLEOTIDE SEQUENCE [LARGE SCALE GENOMIC DNA]</scope>
    <source>
        <strain evidence="1">CgM1</strain>
    </source>
</reference>
<organism evidence="1 2">
    <name type="scientific">Cotesia glomerata</name>
    <name type="common">Lepidopteran parasitic wasp</name>
    <name type="synonym">Apanteles glomeratus</name>
    <dbReference type="NCBI Taxonomy" id="32391"/>
    <lineage>
        <taxon>Eukaryota</taxon>
        <taxon>Metazoa</taxon>
        <taxon>Ecdysozoa</taxon>
        <taxon>Arthropoda</taxon>
        <taxon>Hexapoda</taxon>
        <taxon>Insecta</taxon>
        <taxon>Pterygota</taxon>
        <taxon>Neoptera</taxon>
        <taxon>Endopterygota</taxon>
        <taxon>Hymenoptera</taxon>
        <taxon>Apocrita</taxon>
        <taxon>Ichneumonoidea</taxon>
        <taxon>Braconidae</taxon>
        <taxon>Microgastrinae</taxon>
        <taxon>Cotesia</taxon>
    </lineage>
</organism>
<proteinExistence type="predicted"/>
<dbReference type="Proteomes" id="UP000826195">
    <property type="component" value="Unassembled WGS sequence"/>
</dbReference>
<name>A0AAV7ITG3_COTGL</name>
<protein>
    <submittedName>
        <fullName evidence="1">Uncharacterized protein</fullName>
    </submittedName>
</protein>
<dbReference type="EMBL" id="JAHXZJ010000747">
    <property type="protein sequence ID" value="KAH0557373.1"/>
    <property type="molecule type" value="Genomic_DNA"/>
</dbReference>